<dbReference type="RefSeq" id="XP_035671196.1">
    <property type="nucleotide sequence ID" value="XM_035815303.1"/>
</dbReference>
<feature type="compositionally biased region" description="Low complexity" evidence="1">
    <location>
        <begin position="483"/>
        <end position="501"/>
    </location>
</feature>
<protein>
    <submittedName>
        <fullName evidence="3">Transcription initiation factor TFIID subunit 4-like</fullName>
    </submittedName>
</protein>
<feature type="region of interest" description="Disordered" evidence="1">
    <location>
        <begin position="14"/>
        <end position="108"/>
    </location>
</feature>
<evidence type="ECO:0000256" key="1">
    <source>
        <dbReference type="SAM" id="MobiDB-lite"/>
    </source>
</evidence>
<evidence type="ECO:0000313" key="3">
    <source>
        <dbReference type="RefSeq" id="XP_035671196.1"/>
    </source>
</evidence>
<dbReference type="GeneID" id="118412434"/>
<dbReference type="AlphaFoldDB" id="A0A9J7MLB5"/>
<feature type="compositionally biased region" description="Polar residues" evidence="1">
    <location>
        <begin position="14"/>
        <end position="23"/>
    </location>
</feature>
<dbReference type="KEGG" id="bfo:118412434"/>
<feature type="compositionally biased region" description="Polar residues" evidence="1">
    <location>
        <begin position="433"/>
        <end position="450"/>
    </location>
</feature>
<dbReference type="PANTHER" id="PTHR33223:SF6">
    <property type="entry name" value="CCHC-TYPE DOMAIN-CONTAINING PROTEIN"/>
    <property type="match status" value="1"/>
</dbReference>
<evidence type="ECO:0000313" key="2">
    <source>
        <dbReference type="Proteomes" id="UP000001554"/>
    </source>
</evidence>
<accession>A0A9J7MLB5</accession>
<organism evidence="2 3">
    <name type="scientific">Branchiostoma floridae</name>
    <name type="common">Florida lancelet</name>
    <name type="synonym">Amphioxus</name>
    <dbReference type="NCBI Taxonomy" id="7739"/>
    <lineage>
        <taxon>Eukaryota</taxon>
        <taxon>Metazoa</taxon>
        <taxon>Chordata</taxon>
        <taxon>Cephalochordata</taxon>
        <taxon>Leptocardii</taxon>
        <taxon>Amphioxiformes</taxon>
        <taxon>Branchiostomatidae</taxon>
        <taxon>Branchiostoma</taxon>
    </lineage>
</organism>
<feature type="region of interest" description="Disordered" evidence="1">
    <location>
        <begin position="402"/>
        <end position="547"/>
    </location>
</feature>
<reference evidence="3" key="2">
    <citation type="submission" date="2025-08" db="UniProtKB">
        <authorList>
            <consortium name="RefSeq"/>
        </authorList>
    </citation>
    <scope>IDENTIFICATION</scope>
    <source>
        <strain evidence="3">S238N-H82</strain>
        <tissue evidence="3">Testes</tissue>
    </source>
</reference>
<dbReference type="PANTHER" id="PTHR33223">
    <property type="entry name" value="CCHC-TYPE DOMAIN-CONTAINING PROTEIN"/>
    <property type="match status" value="1"/>
</dbReference>
<feature type="compositionally biased region" description="Low complexity" evidence="1">
    <location>
        <begin position="98"/>
        <end position="108"/>
    </location>
</feature>
<feature type="compositionally biased region" description="Low complexity" evidence="1">
    <location>
        <begin position="402"/>
        <end position="420"/>
    </location>
</feature>
<dbReference type="Proteomes" id="UP000001554">
    <property type="component" value="Chromosome 3"/>
</dbReference>
<proteinExistence type="predicted"/>
<name>A0A9J7MLB5_BRAFL</name>
<reference evidence="2" key="1">
    <citation type="journal article" date="2020" name="Nat. Ecol. Evol.">
        <title>Deeply conserved synteny resolves early events in vertebrate evolution.</title>
        <authorList>
            <person name="Simakov O."/>
            <person name="Marletaz F."/>
            <person name="Yue J.X."/>
            <person name="O'Connell B."/>
            <person name="Jenkins J."/>
            <person name="Brandt A."/>
            <person name="Calef R."/>
            <person name="Tung C.H."/>
            <person name="Huang T.K."/>
            <person name="Schmutz J."/>
            <person name="Satoh N."/>
            <person name="Yu J.K."/>
            <person name="Putnam N.H."/>
            <person name="Green R.E."/>
            <person name="Rokhsar D.S."/>
        </authorList>
    </citation>
    <scope>NUCLEOTIDE SEQUENCE [LARGE SCALE GENOMIC DNA]</scope>
    <source>
        <strain evidence="2">S238N-H82</strain>
    </source>
</reference>
<keyword evidence="2" id="KW-1185">Reference proteome</keyword>
<dbReference type="OMA" id="GATWKQP"/>
<sequence>MSYVLEVDSEVSFPNYSHSSASVTHGGLSPQFPGPTTSVPAVMAQEQLPPPPGTSVPQATYQLPPPPGTSVPQATSQLPPPPGTSVPRATFQLPPQGTSVPQTSTSATSTQYSHHTCRAPAVQAQPPPGTSLPLTTTSTTSAQYLQYPYRAPGATPHPRQPSPATLTSTSTQYLQYPNYHYSAPAVPVPAATPHLKTHLPDRFLGNATEDFSVWLGKFEVYADAHQYTPDVRVRILPTFLDGPALNYIQGLDQDVRRDYPKLLAALSQAFSQDRYIFTFRQALAQRRRQPGESFLVFATELTSLVKRAYPTYNEPAILGQTLQLFIQGVDPATRLRVMESGALTINKAVEIATRHEQAVAVNAQQDTCENTVNSVQRDDLQMAVAGLTEQVHILTTLLQRQQLSQTSSSRGRSVSPFRPPSSDRSRSPYRSPANSRPRSPFRSSDNNRPTSPYRAADHRSRSPYRSSTNDRPHSPYTEPANIRGRSPSRSSGSDRPSSPSRQYTDSRSRSPYRQSPSDHIRSRSSPRTVRFAEQGNDLPLMPRAGHQ</sequence>
<gene>
    <name evidence="3" type="primary">LOC118412434</name>
</gene>